<proteinExistence type="predicted"/>
<name>A0A6J4SG63_9ACTN</name>
<accession>A0A6J4SG63</accession>
<feature type="region of interest" description="Disordered" evidence="1">
    <location>
        <begin position="1"/>
        <end position="64"/>
    </location>
</feature>
<evidence type="ECO:0000313" key="2">
    <source>
        <dbReference type="EMBL" id="CAA9492734.1"/>
    </source>
</evidence>
<organism evidence="2">
    <name type="scientific">uncultured Solirubrobacteraceae bacterium</name>
    <dbReference type="NCBI Taxonomy" id="1162706"/>
    <lineage>
        <taxon>Bacteria</taxon>
        <taxon>Bacillati</taxon>
        <taxon>Actinomycetota</taxon>
        <taxon>Thermoleophilia</taxon>
        <taxon>Solirubrobacterales</taxon>
        <taxon>Solirubrobacteraceae</taxon>
        <taxon>environmental samples</taxon>
    </lineage>
</organism>
<gene>
    <name evidence="2" type="ORF">AVDCRST_MAG53-1628</name>
</gene>
<sequence length="64" mass="6684">MIGEEDAPSGGLGLILGQSESSWRAPPRTPRRSWRSSRRRSRSVAVPGPGTGVRGAAGIPDETG</sequence>
<feature type="compositionally biased region" description="Basic residues" evidence="1">
    <location>
        <begin position="29"/>
        <end position="42"/>
    </location>
</feature>
<evidence type="ECO:0000256" key="1">
    <source>
        <dbReference type="SAM" id="MobiDB-lite"/>
    </source>
</evidence>
<reference evidence="2" key="1">
    <citation type="submission" date="2020-02" db="EMBL/GenBank/DDBJ databases">
        <authorList>
            <person name="Meier V. D."/>
        </authorList>
    </citation>
    <scope>NUCLEOTIDE SEQUENCE</scope>
    <source>
        <strain evidence="2">AVDCRST_MAG53</strain>
    </source>
</reference>
<dbReference type="EMBL" id="CADCVR010000048">
    <property type="protein sequence ID" value="CAA9492734.1"/>
    <property type="molecule type" value="Genomic_DNA"/>
</dbReference>
<protein>
    <submittedName>
        <fullName evidence="2">Uncharacterized protein</fullName>
    </submittedName>
</protein>
<dbReference type="AlphaFoldDB" id="A0A6J4SG63"/>